<dbReference type="Proteomes" id="UP000219369">
    <property type="component" value="Unassembled WGS sequence"/>
</dbReference>
<evidence type="ECO:0000313" key="2">
    <source>
        <dbReference type="Proteomes" id="UP000219369"/>
    </source>
</evidence>
<dbReference type="EMBL" id="FMJY01000006">
    <property type="protein sequence ID" value="SCO87526.1"/>
    <property type="molecule type" value="Genomic_DNA"/>
</dbReference>
<proteinExistence type="predicted"/>
<name>A0A2H3TW40_FUSOX</name>
<protein>
    <submittedName>
        <fullName evidence="1">Uncharacterized protein</fullName>
    </submittedName>
</protein>
<dbReference type="AlphaFoldDB" id="A0A2H3TW40"/>
<evidence type="ECO:0000313" key="1">
    <source>
        <dbReference type="EMBL" id="SCO87526.1"/>
    </source>
</evidence>
<organism evidence="1 2">
    <name type="scientific">Fusarium oxysporum</name>
    <name type="common">Fusarium vascular wilt</name>
    <dbReference type="NCBI Taxonomy" id="5507"/>
    <lineage>
        <taxon>Eukaryota</taxon>
        <taxon>Fungi</taxon>
        <taxon>Dikarya</taxon>
        <taxon>Ascomycota</taxon>
        <taxon>Pezizomycotina</taxon>
        <taxon>Sordariomycetes</taxon>
        <taxon>Hypocreomycetidae</taxon>
        <taxon>Hypocreales</taxon>
        <taxon>Nectriaceae</taxon>
        <taxon>Fusarium</taxon>
        <taxon>Fusarium oxysporum species complex</taxon>
    </lineage>
</organism>
<reference evidence="2" key="1">
    <citation type="submission" date="2016-09" db="EMBL/GenBank/DDBJ databases">
        <authorList>
            <person name="Guldener U."/>
        </authorList>
    </citation>
    <scope>NUCLEOTIDE SEQUENCE [LARGE SCALE GENOMIC DNA]</scope>
    <source>
        <strain evidence="2">V64-1</strain>
    </source>
</reference>
<accession>A0A2H3TW40</accession>
<sequence>MVYEYMSSTCRKAKIDSDMQVEIFIVADFPGGFASGMSATITSRNGRFYCSYNTPDGDIFSLALWINEAVDLHNLVCLFRLTRSLIPRAVYFDVEGGKLAPSAPSPFLITETIRSSLRN</sequence>
<gene>
    <name evidence="1" type="ORF">FRV6_11653</name>
</gene>